<dbReference type="EMBL" id="LN885086">
    <property type="protein sequence ID" value="CUQ67493.1"/>
    <property type="molecule type" value="Genomic_DNA"/>
</dbReference>
<evidence type="ECO:0000313" key="4">
    <source>
        <dbReference type="Proteomes" id="UP000066284"/>
    </source>
</evidence>
<feature type="coiled-coil region" evidence="1">
    <location>
        <begin position="170"/>
        <end position="197"/>
    </location>
</feature>
<sequence length="398" mass="44231">MSSTLMTRPLTVGLVEETIANLPTQGRVLLKLLLIQYLDVSHDEILFMVADRPDPRCVSGTKPVTTMTQESIAATTARWQEYRRRARLRRERTSLQCAVLKHLAETAEAMAACAASLLAARGVSPGAIETLKAQARTAVPGPVLRALDERWEQGEVGPEEFRNYRLAIELQTLLRFAERFRKRLDLAERERRTSNRTVLQDHEICHIWGIPAGSLAARKVKFLSQYLLGLQSKLSDVPPASNQPPSQAPSLDLWEETLSILSTTPIERSIATYDGLERTESALLEKLTAYAVVGIPEQSEAAFWNSLVLGATSKAVHSEPTRTLFGLQRLAAIQQDLDRSPEALEQELLKRTAPPSQEPAVSPPTQAEHSTGELTEMQKQILHNFIGEDMSGRASDKW</sequence>
<evidence type="ECO:0000256" key="2">
    <source>
        <dbReference type="SAM" id="MobiDB-lite"/>
    </source>
</evidence>
<evidence type="ECO:0000313" key="3">
    <source>
        <dbReference type="EMBL" id="CUQ67493.1"/>
    </source>
</evidence>
<accession>A0A0S4KTW8</accession>
<evidence type="ECO:0000256" key="1">
    <source>
        <dbReference type="SAM" id="Coils"/>
    </source>
</evidence>
<proteinExistence type="predicted"/>
<dbReference type="AlphaFoldDB" id="A0A0S4KTW8"/>
<reference evidence="4" key="1">
    <citation type="submission" date="2015-09" db="EMBL/GenBank/DDBJ databases">
        <authorList>
            <person name="Daims H."/>
        </authorList>
    </citation>
    <scope>NUCLEOTIDE SEQUENCE [LARGE SCALE GENOMIC DNA]</scope>
</reference>
<dbReference type="KEGG" id="nio:NITINOP_2521"/>
<keyword evidence="4" id="KW-1185">Reference proteome</keyword>
<dbReference type="Proteomes" id="UP000066284">
    <property type="component" value="Chromosome 1"/>
</dbReference>
<feature type="compositionally biased region" description="Polar residues" evidence="2">
    <location>
        <begin position="363"/>
        <end position="373"/>
    </location>
</feature>
<feature type="region of interest" description="Disordered" evidence="2">
    <location>
        <begin position="350"/>
        <end position="398"/>
    </location>
</feature>
<organism evidence="3 4">
    <name type="scientific">Candidatus Nitrospira inopinata</name>
    <dbReference type="NCBI Taxonomy" id="1715989"/>
    <lineage>
        <taxon>Bacteria</taxon>
        <taxon>Pseudomonadati</taxon>
        <taxon>Nitrospirota</taxon>
        <taxon>Nitrospiria</taxon>
        <taxon>Nitrospirales</taxon>
        <taxon>Nitrospiraceae</taxon>
        <taxon>Nitrospira</taxon>
    </lineage>
</organism>
<keyword evidence="1" id="KW-0175">Coiled coil</keyword>
<gene>
    <name evidence="3" type="ORF">NITINOP_2521</name>
</gene>
<dbReference type="STRING" id="1715989.NITINOP_2521"/>
<name>A0A0S4KTW8_9BACT</name>
<protein>
    <submittedName>
        <fullName evidence="3">Uncharacterized protein</fullName>
    </submittedName>
</protein>